<evidence type="ECO:0000313" key="7">
    <source>
        <dbReference type="Proteomes" id="UP000697995"/>
    </source>
</evidence>
<name>A0ABS1CVT6_9PROT</name>
<dbReference type="InterPro" id="IPR003439">
    <property type="entry name" value="ABC_transporter-like_ATP-bd"/>
</dbReference>
<evidence type="ECO:0000313" key="6">
    <source>
        <dbReference type="EMBL" id="MBK1658635.1"/>
    </source>
</evidence>
<evidence type="ECO:0000256" key="4">
    <source>
        <dbReference type="SAM" id="MobiDB-lite"/>
    </source>
</evidence>
<dbReference type="Proteomes" id="UP000697995">
    <property type="component" value="Unassembled WGS sequence"/>
</dbReference>
<evidence type="ECO:0000256" key="2">
    <source>
        <dbReference type="ARBA" id="ARBA00022741"/>
    </source>
</evidence>
<feature type="domain" description="ABC transporter" evidence="5">
    <location>
        <begin position="36"/>
        <end position="285"/>
    </location>
</feature>
<dbReference type="RefSeq" id="WP_133218724.1">
    <property type="nucleotide sequence ID" value="NZ_NRSG01000060.1"/>
</dbReference>
<dbReference type="InterPro" id="IPR027417">
    <property type="entry name" value="P-loop_NTPase"/>
</dbReference>
<dbReference type="GO" id="GO:0005524">
    <property type="term" value="F:ATP binding"/>
    <property type="evidence" value="ECO:0007669"/>
    <property type="project" value="UniProtKB-KW"/>
</dbReference>
<dbReference type="PANTHER" id="PTHR45772">
    <property type="entry name" value="CONSERVED COMPONENT OF ABC TRANSPORTER FOR NATURAL AMINO ACIDS-RELATED"/>
    <property type="match status" value="1"/>
</dbReference>
<evidence type="ECO:0000256" key="3">
    <source>
        <dbReference type="ARBA" id="ARBA00022840"/>
    </source>
</evidence>
<keyword evidence="7" id="KW-1185">Reference proteome</keyword>
<organism evidence="6 7">
    <name type="scientific">Paracraurococcus ruber</name>
    <dbReference type="NCBI Taxonomy" id="77675"/>
    <lineage>
        <taxon>Bacteria</taxon>
        <taxon>Pseudomonadati</taxon>
        <taxon>Pseudomonadota</taxon>
        <taxon>Alphaproteobacteria</taxon>
        <taxon>Acetobacterales</taxon>
        <taxon>Roseomonadaceae</taxon>
        <taxon>Paracraurococcus</taxon>
    </lineage>
</organism>
<keyword evidence="1" id="KW-0813">Transport</keyword>
<dbReference type="PROSITE" id="PS50893">
    <property type="entry name" value="ABC_TRANSPORTER_2"/>
    <property type="match status" value="1"/>
</dbReference>
<dbReference type="SMART" id="SM00382">
    <property type="entry name" value="AAA"/>
    <property type="match status" value="1"/>
</dbReference>
<dbReference type="Gene3D" id="3.40.50.300">
    <property type="entry name" value="P-loop containing nucleotide triphosphate hydrolases"/>
    <property type="match status" value="1"/>
</dbReference>
<dbReference type="EMBL" id="NRSG01000060">
    <property type="protein sequence ID" value="MBK1658635.1"/>
    <property type="molecule type" value="Genomic_DNA"/>
</dbReference>
<evidence type="ECO:0000259" key="5">
    <source>
        <dbReference type="PROSITE" id="PS50893"/>
    </source>
</evidence>
<accession>A0ABS1CVT6</accession>
<sequence>MAADASPTAVAPARPDPTGPGRHAGEAQGPPAAPILAAEHVTLRFGGVRALTDVSFEVRRGEVFSIIGPNGAGKTSMVNCISGRYRPTEGAIRFDGKDITRLPTRKRAGIGIGRTFQNLALFGHMTVLDNIMVGRHHLLRHGFWTGMPYWLLGAQREEIAHRREVEEIIDFLEIQHVRKATAGTLSYGLRKRVELARAVALKPKLILLDEPMAGMNLEEKEDMARFILDLNEEWGMTVLMIEHDMGVVMDISHRVMVLDFGRKIAEGTPEAVLADPHVRRAYLGEADEVVHDVDEPAVA</sequence>
<dbReference type="InterPro" id="IPR003593">
    <property type="entry name" value="AAA+_ATPase"/>
</dbReference>
<feature type="region of interest" description="Disordered" evidence="4">
    <location>
        <begin position="1"/>
        <end position="30"/>
    </location>
</feature>
<feature type="compositionally biased region" description="Low complexity" evidence="4">
    <location>
        <begin position="1"/>
        <end position="13"/>
    </location>
</feature>
<dbReference type="PANTHER" id="PTHR45772:SF1">
    <property type="entry name" value="ABC TRANSPORTER ATP-BINDING PROTEIN"/>
    <property type="match status" value="1"/>
</dbReference>
<dbReference type="Pfam" id="PF12399">
    <property type="entry name" value="BCA_ABC_TP_C"/>
    <property type="match status" value="1"/>
</dbReference>
<gene>
    <name evidence="6" type="ORF">CKO45_10365</name>
</gene>
<keyword evidence="2" id="KW-0547">Nucleotide-binding</keyword>
<evidence type="ECO:0000256" key="1">
    <source>
        <dbReference type="ARBA" id="ARBA00022448"/>
    </source>
</evidence>
<proteinExistence type="predicted"/>
<keyword evidence="3 6" id="KW-0067">ATP-binding</keyword>
<dbReference type="CDD" id="cd03219">
    <property type="entry name" value="ABC_Mj1267_LivG_branched"/>
    <property type="match status" value="1"/>
</dbReference>
<reference evidence="6 7" key="1">
    <citation type="journal article" date="2020" name="Microorganisms">
        <title>Osmotic Adaptation and Compatible Solute Biosynthesis of Phototrophic Bacteria as Revealed from Genome Analyses.</title>
        <authorList>
            <person name="Imhoff J.F."/>
            <person name="Rahn T."/>
            <person name="Kunzel S."/>
            <person name="Keller A."/>
            <person name="Neulinger S.C."/>
        </authorList>
    </citation>
    <scope>NUCLEOTIDE SEQUENCE [LARGE SCALE GENOMIC DNA]</scope>
    <source>
        <strain evidence="6 7">DSM 15382</strain>
    </source>
</reference>
<dbReference type="InterPro" id="IPR032823">
    <property type="entry name" value="BCA_ABC_TP_C"/>
</dbReference>
<dbReference type="SUPFAM" id="SSF52540">
    <property type="entry name" value="P-loop containing nucleoside triphosphate hydrolases"/>
    <property type="match status" value="1"/>
</dbReference>
<dbReference type="InterPro" id="IPR051120">
    <property type="entry name" value="ABC_AA/LPS_Transport"/>
</dbReference>
<dbReference type="Pfam" id="PF00005">
    <property type="entry name" value="ABC_tran"/>
    <property type="match status" value="1"/>
</dbReference>
<comment type="caution">
    <text evidence="6">The sequence shown here is derived from an EMBL/GenBank/DDBJ whole genome shotgun (WGS) entry which is preliminary data.</text>
</comment>
<protein>
    <submittedName>
        <fullName evidence="6">ABC transporter ATP-binding protein</fullName>
    </submittedName>
</protein>